<reference evidence="3" key="1">
    <citation type="submission" date="2015-09" db="EMBL/GenBank/DDBJ databases">
        <authorList>
            <consortium name="Pathogen Informatics"/>
        </authorList>
    </citation>
    <scope>NUCLEOTIDE SEQUENCE [LARGE SCALE GENOMIC DNA]</scope>
    <source>
        <strain evidence="3">Lake Konstanz</strain>
    </source>
</reference>
<dbReference type="AlphaFoldDB" id="A0A0S4KI50"/>
<dbReference type="OrthoDB" id="272800at2759"/>
<dbReference type="PROSITE" id="PS50011">
    <property type="entry name" value="PROTEIN_KINASE_DOM"/>
    <property type="match status" value="1"/>
</dbReference>
<dbReference type="Gene3D" id="1.10.510.10">
    <property type="entry name" value="Transferase(Phosphotransferase) domain 1"/>
    <property type="match status" value="1"/>
</dbReference>
<dbReference type="PANTHER" id="PTHR48011:SF4">
    <property type="entry name" value="MITOGEN-ACTIVATED PROTEIN KINASE KINASE KINASE 19"/>
    <property type="match status" value="1"/>
</dbReference>
<dbReference type="SMART" id="SM00220">
    <property type="entry name" value="S_TKc"/>
    <property type="match status" value="1"/>
</dbReference>
<dbReference type="SUPFAM" id="SSF56112">
    <property type="entry name" value="Protein kinase-like (PK-like)"/>
    <property type="match status" value="1"/>
</dbReference>
<dbReference type="InterPro" id="IPR011009">
    <property type="entry name" value="Kinase-like_dom_sf"/>
</dbReference>
<accession>A0A0S4KI50</accession>
<evidence type="ECO:0000259" key="1">
    <source>
        <dbReference type="PROSITE" id="PS50011"/>
    </source>
</evidence>
<evidence type="ECO:0000313" key="3">
    <source>
        <dbReference type="Proteomes" id="UP000051952"/>
    </source>
</evidence>
<gene>
    <name evidence="2" type="ORF">BSAL_40110</name>
</gene>
<evidence type="ECO:0000313" key="2">
    <source>
        <dbReference type="EMBL" id="CUI15359.1"/>
    </source>
</evidence>
<dbReference type="PANTHER" id="PTHR48011">
    <property type="entry name" value="CCR4-NOT TRANSCRIPTIONAL COMPLEX SUBUNIT CAF120-RELATED"/>
    <property type="match status" value="1"/>
</dbReference>
<name>A0A0S4KI50_BODSA</name>
<keyword evidence="2" id="KW-0418">Kinase</keyword>
<dbReference type="GO" id="GO:0004672">
    <property type="term" value="F:protein kinase activity"/>
    <property type="evidence" value="ECO:0007669"/>
    <property type="project" value="InterPro"/>
</dbReference>
<sequence>PLWSTPTSSKCWASWYTKDTGVSSWSGCRLGPCSQCCRRPSAAFVRLLFEGMCKRRCKALRTCTPVASCIVKPGNMLLGSDGSVKLTDFGTSRTLGHSEETVQTGTVVGTVPYLAPECVRGTYSAASDVWAMGCTALHMITGRTPWMDEVRDNVALIFRLGNIAVASQLILPQALENAEMSAEFRAFITSALTLDRHERPTARDLLHDFFH</sequence>
<dbReference type="InterPro" id="IPR052751">
    <property type="entry name" value="Plant_MAPKKK"/>
</dbReference>
<protein>
    <submittedName>
        <fullName evidence="2">Protein kinase, putative</fullName>
    </submittedName>
</protein>
<organism evidence="2 3">
    <name type="scientific">Bodo saltans</name>
    <name type="common">Flagellated protozoan</name>
    <dbReference type="NCBI Taxonomy" id="75058"/>
    <lineage>
        <taxon>Eukaryota</taxon>
        <taxon>Discoba</taxon>
        <taxon>Euglenozoa</taxon>
        <taxon>Kinetoplastea</taxon>
        <taxon>Metakinetoplastina</taxon>
        <taxon>Eubodonida</taxon>
        <taxon>Bodonidae</taxon>
        <taxon>Bodo</taxon>
    </lineage>
</organism>
<feature type="non-terminal residue" evidence="2">
    <location>
        <position position="1"/>
    </location>
</feature>
<feature type="domain" description="Protein kinase" evidence="1">
    <location>
        <begin position="1"/>
        <end position="210"/>
    </location>
</feature>
<dbReference type="GO" id="GO:0007165">
    <property type="term" value="P:signal transduction"/>
    <property type="evidence" value="ECO:0007669"/>
    <property type="project" value="TreeGrafter"/>
</dbReference>
<keyword evidence="3" id="KW-1185">Reference proteome</keyword>
<dbReference type="InterPro" id="IPR000719">
    <property type="entry name" value="Prot_kinase_dom"/>
</dbReference>
<dbReference type="VEuPathDB" id="TriTrypDB:BSAL_40110"/>
<dbReference type="EMBL" id="CYKH01002100">
    <property type="protein sequence ID" value="CUI15359.1"/>
    <property type="molecule type" value="Genomic_DNA"/>
</dbReference>
<dbReference type="Proteomes" id="UP000051952">
    <property type="component" value="Unassembled WGS sequence"/>
</dbReference>
<dbReference type="Pfam" id="PF00069">
    <property type="entry name" value="Pkinase"/>
    <property type="match status" value="1"/>
</dbReference>
<proteinExistence type="predicted"/>
<dbReference type="GO" id="GO:0005524">
    <property type="term" value="F:ATP binding"/>
    <property type="evidence" value="ECO:0007669"/>
    <property type="project" value="InterPro"/>
</dbReference>
<keyword evidence="2" id="KW-0808">Transferase</keyword>